<organism evidence="1 2">
    <name type="scientific">Lates japonicus</name>
    <name type="common">Japanese lates</name>
    <dbReference type="NCBI Taxonomy" id="270547"/>
    <lineage>
        <taxon>Eukaryota</taxon>
        <taxon>Metazoa</taxon>
        <taxon>Chordata</taxon>
        <taxon>Craniata</taxon>
        <taxon>Vertebrata</taxon>
        <taxon>Euteleostomi</taxon>
        <taxon>Actinopterygii</taxon>
        <taxon>Neopterygii</taxon>
        <taxon>Teleostei</taxon>
        <taxon>Neoteleostei</taxon>
        <taxon>Acanthomorphata</taxon>
        <taxon>Carangaria</taxon>
        <taxon>Carangaria incertae sedis</taxon>
        <taxon>Centropomidae</taxon>
        <taxon>Lates</taxon>
    </lineage>
</organism>
<proteinExistence type="predicted"/>
<protein>
    <submittedName>
        <fullName evidence="1">Semaphorin-6D-like protein</fullName>
    </submittedName>
</protein>
<comment type="caution">
    <text evidence="1">The sequence shown here is derived from an EMBL/GenBank/DDBJ whole genome shotgun (WGS) entry which is preliminary data.</text>
</comment>
<evidence type="ECO:0000313" key="2">
    <source>
        <dbReference type="Proteomes" id="UP001279410"/>
    </source>
</evidence>
<reference evidence="1" key="1">
    <citation type="submission" date="2022-08" db="EMBL/GenBank/DDBJ databases">
        <title>Genome sequencing of akame (Lates japonicus).</title>
        <authorList>
            <person name="Hashiguchi Y."/>
            <person name="Takahashi H."/>
        </authorList>
    </citation>
    <scope>NUCLEOTIDE SEQUENCE</scope>
    <source>
        <strain evidence="1">Kochi</strain>
    </source>
</reference>
<dbReference type="Proteomes" id="UP001279410">
    <property type="component" value="Unassembled WGS sequence"/>
</dbReference>
<evidence type="ECO:0000313" key="1">
    <source>
        <dbReference type="EMBL" id="GLD72081.1"/>
    </source>
</evidence>
<name>A0AAD3NJA6_LATJO</name>
<accession>A0AAD3NJA6</accession>
<dbReference type="Gene3D" id="2.130.10.10">
    <property type="entry name" value="YVTN repeat-like/Quinoprotein amine dehydrogenase"/>
    <property type="match status" value="1"/>
</dbReference>
<dbReference type="AlphaFoldDB" id="A0AAD3NJA6"/>
<sequence>MGTGTGSEVCSGSEGQTQEQILGYSDAHHDLLTSSPPLPLCSPPPQTKMAQTDWLSPWRPPPLMLMLLLLVLSFCFLSESASTTPFPKDLEPINTVGSEQSYQYPGFQGLLQDNDTLRLGLDFQRMLRINHMLYIAARDHVFAVNLTTASEEFVPQLAGVRHIGAVEEGRLVYNSSSGSCLA</sequence>
<dbReference type="EMBL" id="BRZM01000851">
    <property type="protein sequence ID" value="GLD72081.1"/>
    <property type="molecule type" value="Genomic_DNA"/>
</dbReference>
<dbReference type="InterPro" id="IPR015943">
    <property type="entry name" value="WD40/YVTN_repeat-like_dom_sf"/>
</dbReference>
<keyword evidence="2" id="KW-1185">Reference proteome</keyword>
<gene>
    <name evidence="1" type="ORF">AKAME5_002340500</name>
</gene>